<comment type="caution">
    <text evidence="1">The sequence shown here is derived from an EMBL/GenBank/DDBJ whole genome shotgun (WGS) entry which is preliminary data.</text>
</comment>
<gene>
    <name evidence="1" type="ORF">GALL_551740</name>
</gene>
<dbReference type="EMBL" id="MLJW01009138">
    <property type="protein sequence ID" value="OIQ63286.1"/>
    <property type="molecule type" value="Genomic_DNA"/>
</dbReference>
<reference evidence="1" key="1">
    <citation type="submission" date="2016-10" db="EMBL/GenBank/DDBJ databases">
        <title>Sequence of Gallionella enrichment culture.</title>
        <authorList>
            <person name="Poehlein A."/>
            <person name="Muehling M."/>
            <person name="Daniel R."/>
        </authorList>
    </citation>
    <scope>NUCLEOTIDE SEQUENCE</scope>
</reference>
<dbReference type="AlphaFoldDB" id="A0A1J5NX07"/>
<protein>
    <submittedName>
        <fullName evidence="1">Uncharacterized protein</fullName>
    </submittedName>
</protein>
<organism evidence="1">
    <name type="scientific">mine drainage metagenome</name>
    <dbReference type="NCBI Taxonomy" id="410659"/>
    <lineage>
        <taxon>unclassified sequences</taxon>
        <taxon>metagenomes</taxon>
        <taxon>ecological metagenomes</taxon>
    </lineage>
</organism>
<sequence length="94" mass="10335">MHQDAKTIIQKMVQPVISTKGVAHDAGHALLHVQGHGRTEFCGDLRQIVDTCRAQPVIGRNPVTSLLCRRRVCHGPGIGPVQIFQHGTVKRIIE</sequence>
<name>A0A1J5NX07_9ZZZZ</name>
<evidence type="ECO:0000313" key="1">
    <source>
        <dbReference type="EMBL" id="OIQ63286.1"/>
    </source>
</evidence>
<proteinExistence type="predicted"/>
<accession>A0A1J5NX07</accession>